<sequence length="78" mass="8967">MQMDKNFQPTSPDDILSKYESLDKYSLIFVLTKMIRKGIAKSQHDAMKQLEEGVDLTNLFAEEEPEISTSDEEIKETP</sequence>
<name>A0A382WPE5_9ZZZZ</name>
<protein>
    <submittedName>
        <fullName evidence="2">Uncharacterized protein</fullName>
    </submittedName>
</protein>
<dbReference type="EMBL" id="UINC01161379">
    <property type="protein sequence ID" value="SVD60529.1"/>
    <property type="molecule type" value="Genomic_DNA"/>
</dbReference>
<organism evidence="2">
    <name type="scientific">marine metagenome</name>
    <dbReference type="NCBI Taxonomy" id="408172"/>
    <lineage>
        <taxon>unclassified sequences</taxon>
        <taxon>metagenomes</taxon>
        <taxon>ecological metagenomes</taxon>
    </lineage>
</organism>
<feature type="compositionally biased region" description="Acidic residues" evidence="1">
    <location>
        <begin position="61"/>
        <end position="78"/>
    </location>
</feature>
<accession>A0A382WPE5</accession>
<proteinExistence type="predicted"/>
<gene>
    <name evidence="2" type="ORF">METZ01_LOCUS413383</name>
</gene>
<reference evidence="2" key="1">
    <citation type="submission" date="2018-05" db="EMBL/GenBank/DDBJ databases">
        <authorList>
            <person name="Lanie J.A."/>
            <person name="Ng W.-L."/>
            <person name="Kazmierczak K.M."/>
            <person name="Andrzejewski T.M."/>
            <person name="Davidsen T.M."/>
            <person name="Wayne K.J."/>
            <person name="Tettelin H."/>
            <person name="Glass J.I."/>
            <person name="Rusch D."/>
            <person name="Podicherti R."/>
            <person name="Tsui H.-C.T."/>
            <person name="Winkler M.E."/>
        </authorList>
    </citation>
    <scope>NUCLEOTIDE SEQUENCE</scope>
</reference>
<evidence type="ECO:0000313" key="2">
    <source>
        <dbReference type="EMBL" id="SVD60529.1"/>
    </source>
</evidence>
<evidence type="ECO:0000256" key="1">
    <source>
        <dbReference type="SAM" id="MobiDB-lite"/>
    </source>
</evidence>
<dbReference type="AlphaFoldDB" id="A0A382WPE5"/>
<feature type="region of interest" description="Disordered" evidence="1">
    <location>
        <begin position="57"/>
        <end position="78"/>
    </location>
</feature>